<keyword evidence="3" id="KW-1185">Reference proteome</keyword>
<evidence type="ECO:0000256" key="1">
    <source>
        <dbReference type="SAM" id="MobiDB-lite"/>
    </source>
</evidence>
<dbReference type="AlphaFoldDB" id="A0A8T0VRW5"/>
<comment type="caution">
    <text evidence="2">The sequence shown here is derived from an EMBL/GenBank/DDBJ whole genome shotgun (WGS) entry which is preliminary data.</text>
</comment>
<protein>
    <submittedName>
        <fullName evidence="2">Uncharacterized protein</fullName>
    </submittedName>
</protein>
<reference evidence="2" key="1">
    <citation type="submission" date="2020-05" db="EMBL/GenBank/DDBJ databases">
        <title>WGS assembly of Panicum virgatum.</title>
        <authorList>
            <person name="Lovell J.T."/>
            <person name="Jenkins J."/>
            <person name="Shu S."/>
            <person name="Juenger T.E."/>
            <person name="Schmutz J."/>
        </authorList>
    </citation>
    <scope>NUCLEOTIDE SEQUENCE</scope>
    <source>
        <strain evidence="2">AP13</strain>
    </source>
</reference>
<feature type="region of interest" description="Disordered" evidence="1">
    <location>
        <begin position="77"/>
        <end position="168"/>
    </location>
</feature>
<proteinExistence type="predicted"/>
<feature type="region of interest" description="Disordered" evidence="1">
    <location>
        <begin position="208"/>
        <end position="310"/>
    </location>
</feature>
<evidence type="ECO:0000313" key="2">
    <source>
        <dbReference type="EMBL" id="KAG2635974.1"/>
    </source>
</evidence>
<organism evidence="2 3">
    <name type="scientific">Panicum virgatum</name>
    <name type="common">Blackwell switchgrass</name>
    <dbReference type="NCBI Taxonomy" id="38727"/>
    <lineage>
        <taxon>Eukaryota</taxon>
        <taxon>Viridiplantae</taxon>
        <taxon>Streptophyta</taxon>
        <taxon>Embryophyta</taxon>
        <taxon>Tracheophyta</taxon>
        <taxon>Spermatophyta</taxon>
        <taxon>Magnoliopsida</taxon>
        <taxon>Liliopsida</taxon>
        <taxon>Poales</taxon>
        <taxon>Poaceae</taxon>
        <taxon>PACMAD clade</taxon>
        <taxon>Panicoideae</taxon>
        <taxon>Panicodae</taxon>
        <taxon>Paniceae</taxon>
        <taxon>Panicinae</taxon>
        <taxon>Panicum</taxon>
        <taxon>Panicum sect. Hiantes</taxon>
    </lineage>
</organism>
<dbReference type="Proteomes" id="UP000823388">
    <property type="component" value="Chromosome 2N"/>
</dbReference>
<dbReference type="EMBL" id="CM029040">
    <property type="protein sequence ID" value="KAG2635974.1"/>
    <property type="molecule type" value="Genomic_DNA"/>
</dbReference>
<feature type="compositionally biased region" description="Basic and acidic residues" evidence="1">
    <location>
        <begin position="256"/>
        <end position="268"/>
    </location>
</feature>
<feature type="compositionally biased region" description="Basic and acidic residues" evidence="1">
    <location>
        <begin position="77"/>
        <end position="112"/>
    </location>
</feature>
<gene>
    <name evidence="2" type="ORF">PVAP13_2NG410303</name>
</gene>
<feature type="compositionally biased region" description="Basic and acidic residues" evidence="1">
    <location>
        <begin position="275"/>
        <end position="291"/>
    </location>
</feature>
<evidence type="ECO:0000313" key="3">
    <source>
        <dbReference type="Proteomes" id="UP000823388"/>
    </source>
</evidence>
<name>A0A8T0VRW5_PANVG</name>
<sequence>MAELARRVPTGGEPYGGGGEMGTYDDGLLRPVSVHSVAWVRAEIRPPRRHGAATELRTRGRGASWCRVKLRLPTEGAELRRDAEEGAAARRGDPAAAPRGDEDRGGRREAGGARHRRRVSTELDRQGRHGGARAPDPPQQEGWPGGGGWPDERPSRGTARARRGRATLSMPSRALTAVLRAPARAVLRLLPLCLRSTARLPGRVRCALARPPGPRPRPATPVVELGRRPASRAPLPTGRGGAELPRPRASAPRAMALEREVGTGREPGRAAPPGRESREERESGEEREKQERKKIKLTCGPHRHVVSTSAKPLTKTVRWLKMNGFES</sequence>
<accession>A0A8T0VRW5</accession>
<feature type="region of interest" description="Disordered" evidence="1">
    <location>
        <begin position="1"/>
        <end position="24"/>
    </location>
</feature>
<feature type="compositionally biased region" description="Basic residues" evidence="1">
    <location>
        <begin position="292"/>
        <end position="305"/>
    </location>
</feature>